<proteinExistence type="predicted"/>
<reference evidence="4" key="1">
    <citation type="journal article" date="2019" name="Int. J. Syst. Evol. Microbiol.">
        <title>The Global Catalogue of Microorganisms (GCM) 10K type strain sequencing project: providing services to taxonomists for standard genome sequencing and annotation.</title>
        <authorList>
            <consortium name="The Broad Institute Genomics Platform"/>
            <consortium name="The Broad Institute Genome Sequencing Center for Infectious Disease"/>
            <person name="Wu L."/>
            <person name="Ma J."/>
        </authorList>
    </citation>
    <scope>NUCLEOTIDE SEQUENCE [LARGE SCALE GENOMIC DNA]</scope>
    <source>
        <strain evidence="4">CCUG 61948</strain>
    </source>
</reference>
<feature type="domain" description="Transcription elongation factor GreA/GreB C-terminal" evidence="2">
    <location>
        <begin position="54"/>
        <end position="127"/>
    </location>
</feature>
<dbReference type="InterPro" id="IPR001437">
    <property type="entry name" value="Tscrpt_elong_fac_GreA/B_C"/>
</dbReference>
<feature type="region of interest" description="Disordered" evidence="1">
    <location>
        <begin position="128"/>
        <end position="152"/>
    </location>
</feature>
<evidence type="ECO:0000256" key="1">
    <source>
        <dbReference type="SAM" id="MobiDB-lite"/>
    </source>
</evidence>
<keyword evidence="4" id="KW-1185">Reference proteome</keyword>
<dbReference type="InterPro" id="IPR036953">
    <property type="entry name" value="GreA/GreB_C_sf"/>
</dbReference>
<sequence length="152" mass="17359">MKYGKLILEKNEFKLIKQYLKLNHTYQDYAHKNTLDTLEKLMSEAMIVDEEHVPSDVARLYSSITVTCNSQWQEMFILVAPSEENIRRNKTSVMSTLGASIIGLSQGDVIKYGLPGSSMSLKIEKVEPRKNRNNRSLSKEVLDSTMSEVDKK</sequence>
<keyword evidence="3" id="KW-0251">Elongation factor</keyword>
<gene>
    <name evidence="3" type="ORF">ACFQZJ_16975</name>
</gene>
<feature type="compositionally biased region" description="Basic and acidic residues" evidence="1">
    <location>
        <begin position="137"/>
        <end position="152"/>
    </location>
</feature>
<name>A0ABW3B8J0_9FLAO</name>
<comment type="caution">
    <text evidence="3">The sequence shown here is derived from an EMBL/GenBank/DDBJ whole genome shotgun (WGS) entry which is preliminary data.</text>
</comment>
<evidence type="ECO:0000259" key="2">
    <source>
        <dbReference type="Pfam" id="PF01272"/>
    </source>
</evidence>
<accession>A0ABW3B8J0</accession>
<protein>
    <submittedName>
        <fullName evidence="3">GreA/GreB family elongation factor</fullName>
    </submittedName>
</protein>
<evidence type="ECO:0000313" key="3">
    <source>
        <dbReference type="EMBL" id="MFD0799171.1"/>
    </source>
</evidence>
<dbReference type="Proteomes" id="UP001597012">
    <property type="component" value="Unassembled WGS sequence"/>
</dbReference>
<dbReference type="EMBL" id="JBHTHY010000014">
    <property type="protein sequence ID" value="MFD0799171.1"/>
    <property type="molecule type" value="Genomic_DNA"/>
</dbReference>
<dbReference type="SUPFAM" id="SSF54534">
    <property type="entry name" value="FKBP-like"/>
    <property type="match status" value="1"/>
</dbReference>
<dbReference type="Gene3D" id="3.10.50.30">
    <property type="entry name" value="Transcription elongation factor, GreA/GreB, C-terminal domain"/>
    <property type="match status" value="1"/>
</dbReference>
<dbReference type="Pfam" id="PF01272">
    <property type="entry name" value="GreA_GreB"/>
    <property type="match status" value="1"/>
</dbReference>
<keyword evidence="3" id="KW-0648">Protein biosynthesis</keyword>
<organism evidence="3 4">
    <name type="scientific">Maribacter chungangensis</name>
    <dbReference type="NCBI Taxonomy" id="1069117"/>
    <lineage>
        <taxon>Bacteria</taxon>
        <taxon>Pseudomonadati</taxon>
        <taxon>Bacteroidota</taxon>
        <taxon>Flavobacteriia</taxon>
        <taxon>Flavobacteriales</taxon>
        <taxon>Flavobacteriaceae</taxon>
        <taxon>Maribacter</taxon>
    </lineage>
</organism>
<evidence type="ECO:0000313" key="4">
    <source>
        <dbReference type="Proteomes" id="UP001597012"/>
    </source>
</evidence>
<dbReference type="RefSeq" id="WP_379936073.1">
    <property type="nucleotide sequence ID" value="NZ_JBHTHY010000014.1"/>
</dbReference>
<dbReference type="GO" id="GO:0003746">
    <property type="term" value="F:translation elongation factor activity"/>
    <property type="evidence" value="ECO:0007669"/>
    <property type="project" value="UniProtKB-KW"/>
</dbReference>